<feature type="compositionally biased region" description="Low complexity" evidence="1">
    <location>
        <begin position="822"/>
        <end position="833"/>
    </location>
</feature>
<evidence type="ECO:0000313" key="3">
    <source>
        <dbReference type="EMBL" id="SJL01212.1"/>
    </source>
</evidence>
<keyword evidence="2" id="KW-0812">Transmembrane</keyword>
<protein>
    <submittedName>
        <fullName evidence="3">Uncharacterized protein</fullName>
    </submittedName>
</protein>
<reference evidence="4" key="1">
    <citation type="journal article" date="2017" name="Nat. Ecol. Evol.">
        <title>Genome expansion and lineage-specific genetic innovations in the forest pathogenic fungi Armillaria.</title>
        <authorList>
            <person name="Sipos G."/>
            <person name="Prasanna A.N."/>
            <person name="Walter M.C."/>
            <person name="O'Connor E."/>
            <person name="Balint B."/>
            <person name="Krizsan K."/>
            <person name="Kiss B."/>
            <person name="Hess J."/>
            <person name="Varga T."/>
            <person name="Slot J."/>
            <person name="Riley R."/>
            <person name="Boka B."/>
            <person name="Rigling D."/>
            <person name="Barry K."/>
            <person name="Lee J."/>
            <person name="Mihaltcheva S."/>
            <person name="LaButti K."/>
            <person name="Lipzen A."/>
            <person name="Waldron R."/>
            <person name="Moloney N.M."/>
            <person name="Sperisen C."/>
            <person name="Kredics L."/>
            <person name="Vagvoelgyi C."/>
            <person name="Patrignani A."/>
            <person name="Fitzpatrick D."/>
            <person name="Nagy I."/>
            <person name="Doyle S."/>
            <person name="Anderson J.B."/>
            <person name="Grigoriev I.V."/>
            <person name="Gueldener U."/>
            <person name="Muensterkoetter M."/>
            <person name="Nagy L.G."/>
        </authorList>
    </citation>
    <scope>NUCLEOTIDE SEQUENCE [LARGE SCALE GENOMIC DNA]</scope>
    <source>
        <strain evidence="4">C18/9</strain>
    </source>
</reference>
<feature type="transmembrane region" description="Helical" evidence="2">
    <location>
        <begin position="651"/>
        <end position="674"/>
    </location>
</feature>
<feature type="region of interest" description="Disordered" evidence="1">
    <location>
        <begin position="682"/>
        <end position="833"/>
    </location>
</feature>
<dbReference type="OrthoDB" id="3039272at2759"/>
<feature type="region of interest" description="Disordered" evidence="1">
    <location>
        <begin position="480"/>
        <end position="575"/>
    </location>
</feature>
<evidence type="ECO:0000256" key="2">
    <source>
        <dbReference type="SAM" id="Phobius"/>
    </source>
</evidence>
<gene>
    <name evidence="3" type="ORF">ARMOST_04530</name>
</gene>
<evidence type="ECO:0000256" key="1">
    <source>
        <dbReference type="SAM" id="MobiDB-lite"/>
    </source>
</evidence>
<keyword evidence="4" id="KW-1185">Reference proteome</keyword>
<sequence>MALPPELVSCILLELWEIGSSADEHVQAFTNCSLVSKQWSAIINEVNSTHLVIPLSYNGGFLCTVPSIFAIPKLLLCRTITFKVDYMIVPDSLRYSGCGPSITVNRGIESVLRRLFHCNNTSPDGIHIYVDYLDDPQVHIPRFWIPLQTTRLTIVYHRRRWVSSRFRSKWPFHCHCGQPIVARRVSRLCIMGCTAVIVTQLLAPLIEWKCLVSLTTDIEVDIPVPSFTWATYDCPKQDVGPGFLSRVMFGEQGPWSSLIGKSHPCYYWHEGYIPMFEQVIPLGSVGYIDPFSKKFVVLFNAIDPASSTEPRIHRISSILKTRGTKLVTPSAWGALRKTGAWMKGRSPGSDRFETLLDGKCVAPSLGSSFCLTDPGFTLQDNSLETHEATTTRPSEAAGNGHGIYIHTAGRNNWCHSRRSGSPFVFHGHSFRYEETVLHDEATFRGSDSDLARVQCAREAGDDADKVYRFVFITILPTPTTTDTTSDVTSTTTTSSDASVTDTSSTSSESSSTSIASSSSAIPSTTSDLTSSYTTSSEFPSESSFSTSSSSASTPSLTTSSTYTISSSPTSYSWASPSTYWPNPTTSWYTVVSTSWVTESETVTQFSGTSASPTTSASPLQSFVSTTTITSTGLLSTDLPDGGNSLSRNTGAVIGVAVSAAVVVVLIAIGVFFACRRYRRSASEPSTEQPQFVPSWRPPLAGDDDSSLGATITATSTVGHRVSSGQIPYIDPREMGRSPPSSEGLAPSSHGHSSIESSSHVLLTRSRSSSVGKHMRAEEAPPSEEEEFLNRLRTRRSTQVSELVIPPVPRIPSTIQLPPTSPISPASSTYPSSLLNPPPLPLEPPAPAYVVQSSSSWPPPPMQVPAFGMHAPEGLLHPLVGLEQTESVTSFRDHMDYSRPILPRRVDRGEEESI</sequence>
<evidence type="ECO:0000313" key="4">
    <source>
        <dbReference type="Proteomes" id="UP000219338"/>
    </source>
</evidence>
<organism evidence="3 4">
    <name type="scientific">Armillaria ostoyae</name>
    <name type="common">Armillaria root rot fungus</name>
    <dbReference type="NCBI Taxonomy" id="47428"/>
    <lineage>
        <taxon>Eukaryota</taxon>
        <taxon>Fungi</taxon>
        <taxon>Dikarya</taxon>
        <taxon>Basidiomycota</taxon>
        <taxon>Agaricomycotina</taxon>
        <taxon>Agaricomycetes</taxon>
        <taxon>Agaricomycetidae</taxon>
        <taxon>Agaricales</taxon>
        <taxon>Marasmiineae</taxon>
        <taxon>Physalacriaceae</taxon>
        <taxon>Armillaria</taxon>
    </lineage>
</organism>
<proteinExistence type="predicted"/>
<dbReference type="STRING" id="47428.A0A284QXU9"/>
<dbReference type="EMBL" id="FUEG01000003">
    <property type="protein sequence ID" value="SJL01212.1"/>
    <property type="molecule type" value="Genomic_DNA"/>
</dbReference>
<feature type="compositionally biased region" description="Polar residues" evidence="1">
    <location>
        <begin position="707"/>
        <end position="725"/>
    </location>
</feature>
<name>A0A284QXU9_ARMOS</name>
<feature type="compositionally biased region" description="Polar residues" evidence="1">
    <location>
        <begin position="682"/>
        <end position="691"/>
    </location>
</feature>
<accession>A0A284QXU9</accession>
<keyword evidence="2" id="KW-1133">Transmembrane helix</keyword>
<dbReference type="Proteomes" id="UP000219338">
    <property type="component" value="Unassembled WGS sequence"/>
</dbReference>
<keyword evidence="2" id="KW-0472">Membrane</keyword>
<feature type="compositionally biased region" description="Low complexity" evidence="1">
    <location>
        <begin position="747"/>
        <end position="759"/>
    </location>
</feature>
<dbReference type="AlphaFoldDB" id="A0A284QXU9"/>